<evidence type="ECO:0000259" key="2">
    <source>
        <dbReference type="Pfam" id="PF24779"/>
    </source>
</evidence>
<evidence type="ECO:0000313" key="3">
    <source>
        <dbReference type="EMBL" id="KAG5484867.1"/>
    </source>
</evidence>
<sequence>MKRRVLRAHANKRCLRILSASHLIHASYAPSSSAVSGDRGYAVLCDASFLRAVLLSYWQANAPSMWREARRRKLRKIASTTSAGDATRAGAPSGLVAPSTTEKIVAATVASIARLPFGDLPALSPDAFLAELLCDAFQGEGGVPGVSGSSVAAAAASTLRVDAALASKFQCYCLPETVAALHRMRNPAPAAWTNSSLSTSSAVDDSLFGAPKSGSTYSKRQKPSTSLPSTTPPHSERCHEMTATEAWLAASFGDLSAIGDSSDGGGVVRRHGGSSPSPAAFPLTFQEVPAAVVNRLLSRITLIQSEDQQRCHTASGVARKASGSTEKVASTPLPMRNEPRAIGEFMAANDTLLGRCPHVGSDAADASACDVRALRLVSMPLFSDWNFTMQSSQSAAAKRRRRKRRTATGSGDDVDESRSFSTEHALPARPQEVGGNGADAAPSTASRPFSPRAFFVATQSHDVRRRLAAVTPLLRLTTNPDALWIEQRGTAYHYDEEGAEARRPREGHRTVGEKSSSHVAAAPSSWSCRRSSESESPRVAGSSRTPSSPQAAVTAATVVAAAPQLSRADVAFMRCLGTGPDVPLPGKLARHPYQQQQSSVSPATGNGLSSRASADRKRRRQKGQNPLSMKKKQKREVFRAN</sequence>
<dbReference type="GeneID" id="92363453"/>
<gene>
    <name evidence="3" type="ORF">LSCM4_07639</name>
</gene>
<feature type="compositionally biased region" description="Low complexity" evidence="1">
    <location>
        <begin position="223"/>
        <end position="233"/>
    </location>
</feature>
<dbReference type="KEGG" id="loi:92363453"/>
<dbReference type="Pfam" id="PF24779">
    <property type="entry name" value="UTP23_sensor"/>
    <property type="match status" value="1"/>
</dbReference>
<feature type="region of interest" description="Disordered" evidence="1">
    <location>
        <begin position="495"/>
        <end position="550"/>
    </location>
</feature>
<feature type="compositionally biased region" description="Basic and acidic residues" evidence="1">
    <location>
        <begin position="495"/>
        <end position="516"/>
    </location>
</feature>
<reference evidence="4" key="2">
    <citation type="journal article" date="2021" name="Sci. Data">
        <title>Chromosome-scale genome sequencing, assembly and annotation of six genomes from subfamily Leishmaniinae.</title>
        <authorList>
            <person name="Almutairi H."/>
            <person name="Urbaniak M.D."/>
            <person name="Bates M.D."/>
            <person name="Jariyapan N."/>
            <person name="Kwakye-Nuako G."/>
            <person name="Thomaz Soccol V."/>
            <person name="Al-Salem W.S."/>
            <person name="Dillon R.J."/>
            <person name="Bates P.A."/>
            <person name="Gatherer D."/>
        </authorList>
    </citation>
    <scope>NUCLEOTIDE SEQUENCE [LARGE SCALE GENOMIC DNA]</scope>
</reference>
<proteinExistence type="predicted"/>
<feature type="compositionally biased region" description="Basic residues" evidence="1">
    <location>
        <begin position="397"/>
        <end position="406"/>
    </location>
</feature>
<evidence type="ECO:0000256" key="1">
    <source>
        <dbReference type="SAM" id="MobiDB-lite"/>
    </source>
</evidence>
<reference evidence="4" key="1">
    <citation type="journal article" date="2021" name="Microbiol. Resour. Announc.">
        <title>LGAAP: Leishmaniinae Genome Assembly and Annotation Pipeline.</title>
        <authorList>
            <person name="Almutairi H."/>
            <person name="Urbaniak M.D."/>
            <person name="Bates M.D."/>
            <person name="Jariyapan N."/>
            <person name="Kwakye-Nuako G."/>
            <person name="Thomaz-Soccol V."/>
            <person name="Al-Salem W.S."/>
            <person name="Dillon R.J."/>
            <person name="Bates P.A."/>
            <person name="Gatherer D."/>
        </authorList>
    </citation>
    <scope>NUCLEOTIDE SEQUENCE [LARGE SCALE GENOMIC DNA]</scope>
</reference>
<accession>A0A836KTA8</accession>
<dbReference type="EMBL" id="JAFHLR010000012">
    <property type="protein sequence ID" value="KAG5484867.1"/>
    <property type="molecule type" value="Genomic_DNA"/>
</dbReference>
<dbReference type="AlphaFoldDB" id="A0A836KTA8"/>
<feature type="region of interest" description="Disordered" evidence="1">
    <location>
        <begin position="395"/>
        <end position="448"/>
    </location>
</feature>
<dbReference type="InterPro" id="IPR057776">
    <property type="entry name" value="UTP23_sensor"/>
</dbReference>
<feature type="region of interest" description="Disordered" evidence="1">
    <location>
        <begin position="586"/>
        <end position="641"/>
    </location>
</feature>
<feature type="region of interest" description="Disordered" evidence="1">
    <location>
        <begin position="212"/>
        <end position="238"/>
    </location>
</feature>
<dbReference type="Proteomes" id="UP000674143">
    <property type="component" value="Unassembled WGS sequence"/>
</dbReference>
<feature type="compositionally biased region" description="Low complexity" evidence="1">
    <location>
        <begin position="520"/>
        <end position="529"/>
    </location>
</feature>
<feature type="domain" description="UTP23 sensor motif region" evidence="2">
    <location>
        <begin position="616"/>
        <end position="634"/>
    </location>
</feature>
<evidence type="ECO:0000313" key="4">
    <source>
        <dbReference type="Proteomes" id="UP000674143"/>
    </source>
</evidence>
<comment type="caution">
    <text evidence="3">The sequence shown here is derived from an EMBL/GenBank/DDBJ whole genome shotgun (WGS) entry which is preliminary data.</text>
</comment>
<protein>
    <recommendedName>
        <fullName evidence="2">UTP23 sensor motif region domain-containing protein</fullName>
    </recommendedName>
</protein>
<organism evidence="3 4">
    <name type="scientific">Leishmania orientalis</name>
    <dbReference type="NCBI Taxonomy" id="2249476"/>
    <lineage>
        <taxon>Eukaryota</taxon>
        <taxon>Discoba</taxon>
        <taxon>Euglenozoa</taxon>
        <taxon>Kinetoplastea</taxon>
        <taxon>Metakinetoplastina</taxon>
        <taxon>Trypanosomatida</taxon>
        <taxon>Trypanosomatidae</taxon>
        <taxon>Leishmaniinae</taxon>
        <taxon>Leishmania</taxon>
    </lineage>
</organism>
<dbReference type="RefSeq" id="XP_067064979.1">
    <property type="nucleotide sequence ID" value="XM_067209519.1"/>
</dbReference>
<name>A0A836KTA8_9TRYP</name>
<keyword evidence="4" id="KW-1185">Reference proteome</keyword>
<feature type="region of interest" description="Disordered" evidence="1">
    <location>
        <begin position="313"/>
        <end position="336"/>
    </location>
</feature>
<feature type="compositionally biased region" description="Polar residues" evidence="1">
    <location>
        <begin position="593"/>
        <end position="608"/>
    </location>
</feature>